<dbReference type="SUPFAM" id="SSF53850">
    <property type="entry name" value="Periplasmic binding protein-like II"/>
    <property type="match status" value="1"/>
</dbReference>
<dbReference type="Proteomes" id="UP000474718">
    <property type="component" value="Unassembled WGS sequence"/>
</dbReference>
<organism evidence="4 5">
    <name type="scientific">Bittarella massiliensis</name>
    <name type="common">ex Durand et al. 2017</name>
    <dbReference type="NCBI Taxonomy" id="1720313"/>
    <lineage>
        <taxon>Bacteria</taxon>
        <taxon>Bacillati</taxon>
        <taxon>Bacillota</taxon>
        <taxon>Clostridia</taxon>
        <taxon>Eubacteriales</taxon>
        <taxon>Oscillospiraceae</taxon>
        <taxon>Bittarella (ex Durand et al. 2017)</taxon>
    </lineage>
</organism>
<dbReference type="RefSeq" id="WP_021659400.1">
    <property type="nucleotide sequence ID" value="NZ_FQVY01000001.1"/>
</dbReference>
<reference evidence="4" key="2">
    <citation type="submission" date="2016-11" db="EMBL/GenBank/DDBJ databases">
        <authorList>
            <person name="Varghese N."/>
            <person name="Submissions S."/>
        </authorList>
    </citation>
    <scope>NUCLEOTIDE SEQUENCE</scope>
    <source>
        <strain evidence="4">DSM 4029</strain>
    </source>
</reference>
<dbReference type="PANTHER" id="PTHR31528:SF3">
    <property type="entry name" value="THIAMINE BIOSYNTHESIS PROTEIN HI_0357-RELATED"/>
    <property type="match status" value="1"/>
</dbReference>
<dbReference type="Gene3D" id="3.40.190.10">
    <property type="entry name" value="Periplasmic binding protein-like II"/>
    <property type="match status" value="2"/>
</dbReference>
<dbReference type="Pfam" id="PF09084">
    <property type="entry name" value="NMT1"/>
    <property type="match status" value="1"/>
</dbReference>
<keyword evidence="6" id="KW-1185">Reference proteome</keyword>
<evidence type="ECO:0000313" key="5">
    <source>
        <dbReference type="Proteomes" id="UP000184089"/>
    </source>
</evidence>
<evidence type="ECO:0000313" key="3">
    <source>
        <dbReference type="EMBL" id="MZL68555.1"/>
    </source>
</evidence>
<feature type="chain" id="PRO_5043011575" evidence="1">
    <location>
        <begin position="23"/>
        <end position="333"/>
    </location>
</feature>
<dbReference type="AlphaFoldDB" id="A0AAQ1MB35"/>
<dbReference type="PANTHER" id="PTHR31528">
    <property type="entry name" value="4-AMINO-5-HYDROXYMETHYL-2-METHYLPYRIMIDINE PHOSPHATE SYNTHASE THI11-RELATED"/>
    <property type="match status" value="1"/>
</dbReference>
<protein>
    <submittedName>
        <fullName evidence="3">ABC transporter substrate-binding protein</fullName>
    </submittedName>
    <submittedName>
        <fullName evidence="4">ABC-type nitrate/sulfonate/bicarbonate transport system, substrate-binding protein</fullName>
    </submittedName>
</protein>
<accession>A0AAQ1MB35</accession>
<reference evidence="5" key="1">
    <citation type="submission" date="2016-11" db="EMBL/GenBank/DDBJ databases">
        <authorList>
            <person name="Jaros S."/>
            <person name="Januszkiewicz K."/>
            <person name="Wedrychowicz H."/>
        </authorList>
    </citation>
    <scope>NUCLEOTIDE SEQUENCE [LARGE SCALE GENOMIC DNA]</scope>
    <source>
        <strain evidence="5">DSM 4029</strain>
    </source>
</reference>
<dbReference type="Proteomes" id="UP000184089">
    <property type="component" value="Unassembled WGS sequence"/>
</dbReference>
<dbReference type="EMBL" id="FQVY01000001">
    <property type="protein sequence ID" value="SHF65023.1"/>
    <property type="molecule type" value="Genomic_DNA"/>
</dbReference>
<gene>
    <name evidence="3" type="ORF">GT747_02035</name>
    <name evidence="4" type="ORF">SAMN05444424_0200</name>
</gene>
<feature type="signal peptide" evidence="1">
    <location>
        <begin position="1"/>
        <end position="22"/>
    </location>
</feature>
<evidence type="ECO:0000259" key="2">
    <source>
        <dbReference type="Pfam" id="PF09084"/>
    </source>
</evidence>
<proteinExistence type="predicted"/>
<dbReference type="InterPro" id="IPR027939">
    <property type="entry name" value="NMT1/THI5"/>
</dbReference>
<evidence type="ECO:0000313" key="6">
    <source>
        <dbReference type="Proteomes" id="UP000474718"/>
    </source>
</evidence>
<evidence type="ECO:0000313" key="4">
    <source>
        <dbReference type="EMBL" id="SHF65023.1"/>
    </source>
</evidence>
<evidence type="ECO:0000256" key="1">
    <source>
        <dbReference type="SAM" id="SignalP"/>
    </source>
</evidence>
<name>A0AAQ1MB35_9FIRM</name>
<sequence length="333" mass="36533">MKMKKCVAVLLALTLCALPLSGCKKDDSGAESGLTDITVVLDWVPNTNHTGMYVALEKGYYEEAGLKVRIQQPPEDGALSLLAGGKAQFAVSVQEQIAAALASDSPLPVTAVASIIDHNTSGIISLKETGIRSPKDLEGKRYAAWDSPFEKATLTDIMSADGGDYDKVKMIPNSATDLITALNTDIDAAWIFYAWDGVACKVKGMDFDYMNMKDLNPVFDEYTPLLASSNAFLQEHPDQARAFLAATAKGYQYAMENPEDAAKILVKHAPEIDEAIAVESQKWLADQYQGDKPHWGTFDPERWGNFFKWMEEKGLVDRDISTEGFTNDYLPAQ</sequence>
<reference evidence="3 6" key="3">
    <citation type="journal article" date="2019" name="Nat. Med.">
        <title>A library of human gut bacterial isolates paired with longitudinal multiomics data enables mechanistic microbiome research.</title>
        <authorList>
            <person name="Poyet M."/>
            <person name="Groussin M."/>
            <person name="Gibbons S.M."/>
            <person name="Avila-Pacheco J."/>
            <person name="Jiang X."/>
            <person name="Kearney S.M."/>
            <person name="Perrotta A.R."/>
            <person name="Berdy B."/>
            <person name="Zhao S."/>
            <person name="Lieberman T.D."/>
            <person name="Swanson P.K."/>
            <person name="Smith M."/>
            <person name="Roesemann S."/>
            <person name="Alexander J.E."/>
            <person name="Rich S.A."/>
            <person name="Livny J."/>
            <person name="Vlamakis H."/>
            <person name="Clish C."/>
            <person name="Bullock K."/>
            <person name="Deik A."/>
            <person name="Scott J."/>
            <person name="Pierce K.A."/>
            <person name="Xavier R.J."/>
            <person name="Alm E.J."/>
        </authorList>
    </citation>
    <scope>NUCLEOTIDE SEQUENCE [LARGE SCALE GENOMIC DNA]</scope>
    <source>
        <strain evidence="3 6">BIOML-A2</strain>
    </source>
</reference>
<comment type="caution">
    <text evidence="4">The sequence shown here is derived from an EMBL/GenBank/DDBJ whole genome shotgun (WGS) entry which is preliminary data.</text>
</comment>
<keyword evidence="1" id="KW-0732">Signal</keyword>
<feature type="domain" description="SsuA/THI5-like" evidence="2">
    <location>
        <begin position="46"/>
        <end position="261"/>
    </location>
</feature>
<dbReference type="EMBL" id="WWVX01000001">
    <property type="protein sequence ID" value="MZL68555.1"/>
    <property type="molecule type" value="Genomic_DNA"/>
</dbReference>
<dbReference type="GO" id="GO:0009228">
    <property type="term" value="P:thiamine biosynthetic process"/>
    <property type="evidence" value="ECO:0007669"/>
    <property type="project" value="InterPro"/>
</dbReference>
<dbReference type="InterPro" id="IPR015168">
    <property type="entry name" value="SsuA/THI5"/>
</dbReference>